<reference evidence="2" key="1">
    <citation type="submission" date="2024-03" db="EMBL/GenBank/DDBJ databases">
        <title>Chitinophaga horti sp. nov., isolated from garden soil.</title>
        <authorList>
            <person name="Lee D.S."/>
            <person name="Han D.M."/>
            <person name="Baek J.H."/>
            <person name="Choi D.G."/>
            <person name="Jeon J.H."/>
            <person name="Jeon C.O."/>
        </authorList>
    </citation>
    <scope>NUCLEOTIDE SEQUENCE [LARGE SCALE GENOMIC DNA]</scope>
    <source>
        <strain evidence="2">GPA1</strain>
    </source>
</reference>
<dbReference type="EMBL" id="CP149822">
    <property type="protein sequence ID" value="WZN41968.1"/>
    <property type="molecule type" value="Genomic_DNA"/>
</dbReference>
<organism evidence="1 2">
    <name type="scientific">Chitinophaga pollutisoli</name>
    <dbReference type="NCBI Taxonomy" id="3133966"/>
    <lineage>
        <taxon>Bacteria</taxon>
        <taxon>Pseudomonadati</taxon>
        <taxon>Bacteroidota</taxon>
        <taxon>Chitinophagia</taxon>
        <taxon>Chitinophagales</taxon>
        <taxon>Chitinophagaceae</taxon>
        <taxon>Chitinophaga</taxon>
    </lineage>
</organism>
<evidence type="ECO:0000313" key="2">
    <source>
        <dbReference type="Proteomes" id="UP001485459"/>
    </source>
</evidence>
<keyword evidence="2" id="KW-1185">Reference proteome</keyword>
<evidence type="ECO:0000313" key="1">
    <source>
        <dbReference type="EMBL" id="WZN41968.1"/>
    </source>
</evidence>
<gene>
    <name evidence="1" type="ORF">WJU16_02825</name>
</gene>
<accession>A0ABZ2YQB5</accession>
<dbReference type="Proteomes" id="UP001485459">
    <property type="component" value="Chromosome"/>
</dbReference>
<protein>
    <submittedName>
        <fullName evidence="1">Uncharacterized protein</fullName>
    </submittedName>
</protein>
<proteinExistence type="predicted"/>
<sequence>MTHNTSIKLSDEKLLQEFVAILLRKGYDGHFILQSLDPPAFYTGPVEICLQKFIAKFSANHPASVMITLTTDFQCPDRKPPFYAVLSTCFTSDNGWQINAITIKTMGQERASPVAVANTKEIPAFKSLPTISETPHRSALLRLLERLLPKKKPIAHQ</sequence>
<dbReference type="RefSeq" id="WP_341836811.1">
    <property type="nucleotide sequence ID" value="NZ_CP149822.1"/>
</dbReference>
<name>A0ABZ2YQB5_9BACT</name>